<keyword evidence="6 8" id="KW-1133">Transmembrane helix</keyword>
<keyword evidence="3" id="KW-0813">Transport</keyword>
<keyword evidence="7 8" id="KW-0472">Membrane</keyword>
<dbReference type="Proteomes" id="UP000006294">
    <property type="component" value="Chromosome"/>
</dbReference>
<protein>
    <submittedName>
        <fullName evidence="9">Putative spore germination protein</fullName>
    </submittedName>
</protein>
<evidence type="ECO:0000256" key="1">
    <source>
        <dbReference type="ARBA" id="ARBA00004141"/>
    </source>
</evidence>
<evidence type="ECO:0000256" key="3">
    <source>
        <dbReference type="ARBA" id="ARBA00022448"/>
    </source>
</evidence>
<dbReference type="InterPro" id="IPR004761">
    <property type="entry name" value="Spore_GerAB"/>
</dbReference>
<dbReference type="STRING" id="698758.AXY_17680"/>
<dbReference type="PATRIC" id="fig|698758.3.peg.1767"/>
<feature type="transmembrane region" description="Helical" evidence="8">
    <location>
        <begin position="82"/>
        <end position="102"/>
    </location>
</feature>
<accession>K0IZC3</accession>
<evidence type="ECO:0000256" key="7">
    <source>
        <dbReference type="ARBA" id="ARBA00023136"/>
    </source>
</evidence>
<dbReference type="Pfam" id="PF03845">
    <property type="entry name" value="Spore_permease"/>
    <property type="match status" value="1"/>
</dbReference>
<comment type="similarity">
    <text evidence="2">Belongs to the amino acid-polyamine-organocation (APC) superfamily. Spore germination protein (SGP) (TC 2.A.3.9) family.</text>
</comment>
<dbReference type="PANTHER" id="PTHR34975">
    <property type="entry name" value="SPORE GERMINATION PROTEIN A2"/>
    <property type="match status" value="1"/>
</dbReference>
<dbReference type="NCBIfam" id="TIGR00912">
    <property type="entry name" value="2A0309"/>
    <property type="match status" value="1"/>
</dbReference>
<dbReference type="GO" id="GO:0016020">
    <property type="term" value="C:membrane"/>
    <property type="evidence" value="ECO:0007669"/>
    <property type="project" value="UniProtKB-SubCell"/>
</dbReference>
<feature type="transmembrane region" description="Helical" evidence="8">
    <location>
        <begin position="40"/>
        <end position="61"/>
    </location>
</feature>
<evidence type="ECO:0000256" key="2">
    <source>
        <dbReference type="ARBA" id="ARBA00007998"/>
    </source>
</evidence>
<keyword evidence="4" id="KW-0309">Germination</keyword>
<evidence type="ECO:0000313" key="10">
    <source>
        <dbReference type="Proteomes" id="UP000006294"/>
    </source>
</evidence>
<dbReference type="KEGG" id="axl:AXY_17680"/>
<feature type="transmembrane region" description="Helical" evidence="8">
    <location>
        <begin position="122"/>
        <end position="141"/>
    </location>
</feature>
<dbReference type="RefSeq" id="WP_015010489.1">
    <property type="nucleotide sequence ID" value="NC_018704.1"/>
</dbReference>
<dbReference type="EMBL" id="AP012050">
    <property type="protein sequence ID" value="BAM47900.1"/>
    <property type="molecule type" value="Genomic_DNA"/>
</dbReference>
<evidence type="ECO:0000256" key="5">
    <source>
        <dbReference type="ARBA" id="ARBA00022692"/>
    </source>
</evidence>
<feature type="transmembrane region" description="Helical" evidence="8">
    <location>
        <begin position="264"/>
        <end position="286"/>
    </location>
</feature>
<dbReference type="OrthoDB" id="2078716at2"/>
<feature type="transmembrane region" description="Helical" evidence="8">
    <location>
        <begin position="148"/>
        <end position="167"/>
    </location>
</feature>
<dbReference type="eggNOG" id="COG0531">
    <property type="taxonomic scope" value="Bacteria"/>
</dbReference>
<evidence type="ECO:0000256" key="8">
    <source>
        <dbReference type="SAM" id="Phobius"/>
    </source>
</evidence>
<dbReference type="GO" id="GO:0009847">
    <property type="term" value="P:spore germination"/>
    <property type="evidence" value="ECO:0007669"/>
    <property type="project" value="InterPro"/>
</dbReference>
<feature type="transmembrane region" description="Helical" evidence="8">
    <location>
        <begin position="187"/>
        <end position="209"/>
    </location>
</feature>
<sequence>MSTKEMINSYQLTIMVALITVGDAILVLPASVAIVAKQDAWISMLLSLLFGSLVVLLFVKVSKLQSNLSFVQVILKILGKPIGSIVVMFFLLYLLFSVSILLRELGDFITTQILLETPIKVINLLFITVIIFGVRSGLATLARVSEVFYPVVFLFLVTLFTLVLPSIQIEWIRPLLGHGFKPVINGTIIATSFPFMELIVILMFIPNILKKNKFRKNFLTGALFGGTALFINVLLCTIVLGVPTTIRNVYPTFILARSISVGHYIQRIEGLIAIFWMITVFIKITLYSYAFHIGVKQLFNLKNYRQLTYPFGFILFGTSILVASNYTEYSEIISKYWSYYDMTVAIFIPFLLIIVSMFRKKTNPQKNKQQKKA</sequence>
<feature type="transmembrane region" description="Helical" evidence="8">
    <location>
        <begin position="221"/>
        <end position="244"/>
    </location>
</feature>
<dbReference type="HOGENOM" id="CLU_047547_1_2_9"/>
<evidence type="ECO:0000256" key="4">
    <source>
        <dbReference type="ARBA" id="ARBA00022544"/>
    </source>
</evidence>
<feature type="transmembrane region" description="Helical" evidence="8">
    <location>
        <begin position="12"/>
        <end position="34"/>
    </location>
</feature>
<evidence type="ECO:0000256" key="6">
    <source>
        <dbReference type="ARBA" id="ARBA00022989"/>
    </source>
</evidence>
<name>K0IZC3_AMPXN</name>
<keyword evidence="5 8" id="KW-0812">Transmembrane</keyword>
<evidence type="ECO:0000313" key="9">
    <source>
        <dbReference type="EMBL" id="BAM47900.1"/>
    </source>
</evidence>
<feature type="transmembrane region" description="Helical" evidence="8">
    <location>
        <begin position="339"/>
        <end position="358"/>
    </location>
</feature>
<proteinExistence type="inferred from homology"/>
<comment type="subcellular location">
    <subcellularLocation>
        <location evidence="1">Membrane</location>
        <topology evidence="1">Multi-pass membrane protein</topology>
    </subcellularLocation>
</comment>
<reference evidence="9 10" key="1">
    <citation type="submission" date="2011-01" db="EMBL/GenBank/DDBJ databases">
        <title>Whole genome sequence of Amphibacillus xylinus NBRC 15112.</title>
        <authorList>
            <person name="Nakazawa H."/>
            <person name="Katano Y."/>
            <person name="Nakamura S."/>
            <person name="Sasagawa M."/>
            <person name="Fukada J."/>
            <person name="Arai T."/>
            <person name="Sasakura N."/>
            <person name="Mochizuki D."/>
            <person name="Hosoyama A."/>
            <person name="Harada K."/>
            <person name="Horikawa H."/>
            <person name="Kato Y."/>
            <person name="Harada T."/>
            <person name="Sasaki K."/>
            <person name="Sekiguchi M."/>
            <person name="Hodoyama M."/>
            <person name="Nishiko R."/>
            <person name="Narita H."/>
            <person name="Hanamaki A."/>
            <person name="Hata C."/>
            <person name="Konno Y."/>
            <person name="Niimura Y."/>
            <person name="Yamazaki S."/>
            <person name="Fujita N."/>
        </authorList>
    </citation>
    <scope>NUCLEOTIDE SEQUENCE [LARGE SCALE GENOMIC DNA]</scope>
    <source>
        <strain evidence="10">ATCC 51415 / DSM 6626 / JCM 7361 / LMG 17667 / NBRC 15112 / Ep01</strain>
    </source>
</reference>
<dbReference type="PANTHER" id="PTHR34975:SF2">
    <property type="entry name" value="SPORE GERMINATION PROTEIN A2"/>
    <property type="match status" value="1"/>
</dbReference>
<organism evidence="9 10">
    <name type="scientific">Amphibacillus xylanus (strain ATCC 51415 / DSM 6626 / JCM 7361 / LMG 17667 / NBRC 15112 / Ep01)</name>
    <dbReference type="NCBI Taxonomy" id="698758"/>
    <lineage>
        <taxon>Bacteria</taxon>
        <taxon>Bacillati</taxon>
        <taxon>Bacillota</taxon>
        <taxon>Bacilli</taxon>
        <taxon>Bacillales</taxon>
        <taxon>Bacillaceae</taxon>
        <taxon>Amphibacillus</taxon>
    </lineage>
</organism>
<gene>
    <name evidence="9" type="ordered locus">AXY_17680</name>
</gene>
<keyword evidence="10" id="KW-1185">Reference proteome</keyword>
<dbReference type="AlphaFoldDB" id="K0IZC3"/>
<feature type="transmembrane region" description="Helical" evidence="8">
    <location>
        <begin position="307"/>
        <end position="327"/>
    </location>
</feature>